<organism evidence="1 2">
    <name type="scientific">Legionella brunensis</name>
    <dbReference type="NCBI Taxonomy" id="29422"/>
    <lineage>
        <taxon>Bacteria</taxon>
        <taxon>Pseudomonadati</taxon>
        <taxon>Pseudomonadota</taxon>
        <taxon>Gammaproteobacteria</taxon>
        <taxon>Legionellales</taxon>
        <taxon>Legionellaceae</taxon>
        <taxon>Legionella</taxon>
    </lineage>
</organism>
<gene>
    <name evidence="1" type="ORF">Lbru_1454</name>
</gene>
<dbReference type="AlphaFoldDB" id="A0A0W0SLP2"/>
<comment type="caution">
    <text evidence="1">The sequence shown here is derived from an EMBL/GenBank/DDBJ whole genome shotgun (WGS) entry which is preliminary data.</text>
</comment>
<dbReference type="OrthoDB" id="5647473at2"/>
<protein>
    <submittedName>
        <fullName evidence="1">Uncharacterized protein</fullName>
    </submittedName>
</protein>
<dbReference type="Proteomes" id="UP000054742">
    <property type="component" value="Unassembled WGS sequence"/>
</dbReference>
<sequence>MPNLTADNMRDYYDFEVAKEGEAITVLVGSKKSTDTDPTHPASIVFKQGLGARKDLDASLKLQGKAPGFLPVIVAGEDFFIREAYPNKLATKWSDVKGQSKSLLSQAMNLSFAMLDAGVIDRDRSVVKGMGDNIVARNVVISDKLYFFDFEPEHIIDWSKELTVADVGAIELWKTTHENLIKAMAINLGLSGQVETLLIGFRETAGKVMANKSEQAAKIWHGLVNPKVDVVSEYQPPEFLATPVVASKRASLPPVSITPSPSLTEPTVEAIFALMKDFYAAANSRSAFFQPSTEAIIDKMARVTHRVNNRHGTAYDTLEMMINKDSDPMFRRVAANLLEGTKVYLDKAYSKQLHDKDELWERPKGPWGS</sequence>
<keyword evidence="2" id="KW-1185">Reference proteome</keyword>
<evidence type="ECO:0000313" key="2">
    <source>
        <dbReference type="Proteomes" id="UP000054742"/>
    </source>
</evidence>
<evidence type="ECO:0000313" key="1">
    <source>
        <dbReference type="EMBL" id="KTC84093.1"/>
    </source>
</evidence>
<dbReference type="STRING" id="29422.Lbru_1454"/>
<reference evidence="1 2" key="1">
    <citation type="submission" date="2015-11" db="EMBL/GenBank/DDBJ databases">
        <title>Genomic analysis of 38 Legionella species identifies large and diverse effector repertoires.</title>
        <authorList>
            <person name="Burstein D."/>
            <person name="Amaro F."/>
            <person name="Zusman T."/>
            <person name="Lifshitz Z."/>
            <person name="Cohen O."/>
            <person name="Gilbert J.A."/>
            <person name="Pupko T."/>
            <person name="Shuman H.A."/>
            <person name="Segal G."/>
        </authorList>
    </citation>
    <scope>NUCLEOTIDE SEQUENCE [LARGE SCALE GENOMIC DNA]</scope>
    <source>
        <strain evidence="1 2">ATCC 43878</strain>
    </source>
</reference>
<dbReference type="PATRIC" id="fig|29422.6.peg.1539"/>
<name>A0A0W0SLP2_9GAMM</name>
<dbReference type="EMBL" id="LNXV01000011">
    <property type="protein sequence ID" value="KTC84093.1"/>
    <property type="molecule type" value="Genomic_DNA"/>
</dbReference>
<proteinExistence type="predicted"/>
<accession>A0A0W0SLP2</accession>
<dbReference type="RefSeq" id="WP_058441526.1">
    <property type="nucleotide sequence ID" value="NZ_CAAAHU010000003.1"/>
</dbReference>